<dbReference type="InterPro" id="IPR033412">
    <property type="entry name" value="PFOR_II"/>
</dbReference>
<dbReference type="InterPro" id="IPR001709">
    <property type="entry name" value="Flavoprot_Pyr_Nucl_cyt_Rdtase"/>
</dbReference>
<evidence type="ECO:0000256" key="11">
    <source>
        <dbReference type="ARBA" id="ARBA00023002"/>
    </source>
</evidence>
<evidence type="ECO:0000256" key="13">
    <source>
        <dbReference type="ARBA" id="ARBA00059320"/>
    </source>
</evidence>
<comment type="cofactor">
    <cofactor evidence="1">
        <name>FMN</name>
        <dbReference type="ChEBI" id="CHEBI:58210"/>
    </cofactor>
</comment>
<evidence type="ECO:0000256" key="3">
    <source>
        <dbReference type="ARBA" id="ARBA00004774"/>
    </source>
</evidence>
<organism evidence="16 17">
    <name type="scientific">Boothiomyces macroporosus</name>
    <dbReference type="NCBI Taxonomy" id="261099"/>
    <lineage>
        <taxon>Eukaryota</taxon>
        <taxon>Fungi</taxon>
        <taxon>Fungi incertae sedis</taxon>
        <taxon>Chytridiomycota</taxon>
        <taxon>Chytridiomycota incertae sedis</taxon>
        <taxon>Chytridiomycetes</taxon>
        <taxon>Rhizophydiales</taxon>
        <taxon>Terramycetaceae</taxon>
        <taxon>Boothiomyces</taxon>
    </lineage>
</organism>
<evidence type="ECO:0000256" key="8">
    <source>
        <dbReference type="ARBA" id="ARBA00022827"/>
    </source>
</evidence>
<dbReference type="Pfam" id="PF00175">
    <property type="entry name" value="NAD_binding_1"/>
    <property type="match status" value="1"/>
</dbReference>
<evidence type="ECO:0000256" key="1">
    <source>
        <dbReference type="ARBA" id="ARBA00001917"/>
    </source>
</evidence>
<dbReference type="InterPro" id="IPR002880">
    <property type="entry name" value="Pyrv_Fd/Flavodoxin_OxRdtase_N"/>
</dbReference>
<dbReference type="EC" id="1.8.1.2" evidence="4"/>
<dbReference type="InterPro" id="IPR003097">
    <property type="entry name" value="CysJ-like_FAD-binding"/>
</dbReference>
<dbReference type="SUPFAM" id="SSF75615">
    <property type="entry name" value="Siroheme synthase middle domains-like"/>
    <property type="match status" value="1"/>
</dbReference>
<dbReference type="Pfam" id="PF00667">
    <property type="entry name" value="FAD_binding_1"/>
    <property type="match status" value="1"/>
</dbReference>
<dbReference type="Gene3D" id="1.20.990.10">
    <property type="entry name" value="NADPH-cytochrome p450 Reductase, Chain A, domain 3"/>
    <property type="match status" value="1"/>
</dbReference>
<evidence type="ECO:0000256" key="5">
    <source>
        <dbReference type="ARBA" id="ARBA00022448"/>
    </source>
</evidence>
<evidence type="ECO:0000256" key="14">
    <source>
        <dbReference type="SAM" id="MobiDB-lite"/>
    </source>
</evidence>
<comment type="cofactor">
    <cofactor evidence="2">
        <name>FAD</name>
        <dbReference type="ChEBI" id="CHEBI:57692"/>
    </cofactor>
</comment>
<keyword evidence="7" id="KW-0288">FMN</keyword>
<dbReference type="GO" id="GO:0050660">
    <property type="term" value="F:flavin adenine dinucleotide binding"/>
    <property type="evidence" value="ECO:0007669"/>
    <property type="project" value="TreeGrafter"/>
</dbReference>
<keyword evidence="9" id="KW-0521">NADP</keyword>
<dbReference type="InterPro" id="IPR029061">
    <property type="entry name" value="THDP-binding"/>
</dbReference>
<keyword evidence="17" id="KW-1185">Reference proteome</keyword>
<dbReference type="InterPro" id="IPR017938">
    <property type="entry name" value="Riboflavin_synthase-like_b-brl"/>
</dbReference>
<evidence type="ECO:0000259" key="15">
    <source>
        <dbReference type="PROSITE" id="PS51384"/>
    </source>
</evidence>
<dbReference type="PROSITE" id="PS51384">
    <property type="entry name" value="FAD_FR"/>
    <property type="match status" value="1"/>
</dbReference>
<dbReference type="GO" id="GO:0005829">
    <property type="term" value="C:cytosol"/>
    <property type="evidence" value="ECO:0007669"/>
    <property type="project" value="TreeGrafter"/>
</dbReference>
<keyword evidence="11" id="KW-0560">Oxidoreductase</keyword>
<evidence type="ECO:0000256" key="7">
    <source>
        <dbReference type="ARBA" id="ARBA00022643"/>
    </source>
</evidence>
<dbReference type="InterPro" id="IPR001433">
    <property type="entry name" value="OxRdtase_FAD/NAD-bd"/>
</dbReference>
<evidence type="ECO:0000256" key="12">
    <source>
        <dbReference type="ARBA" id="ARBA00052219"/>
    </source>
</evidence>
<feature type="domain" description="FAD-binding FR-type" evidence="15">
    <location>
        <begin position="909"/>
        <end position="1140"/>
    </location>
</feature>
<dbReference type="InterPro" id="IPR017927">
    <property type="entry name" value="FAD-bd_FR_type"/>
</dbReference>
<gene>
    <name evidence="16" type="ORF">HK103_005406</name>
</gene>
<reference evidence="16" key="1">
    <citation type="submission" date="2020-05" db="EMBL/GenBank/DDBJ databases">
        <title>Phylogenomic resolution of chytrid fungi.</title>
        <authorList>
            <person name="Stajich J.E."/>
            <person name="Amses K."/>
            <person name="Simmons R."/>
            <person name="Seto K."/>
            <person name="Myers J."/>
            <person name="Bonds A."/>
            <person name="Quandt C.A."/>
            <person name="Barry K."/>
            <person name="Liu P."/>
            <person name="Grigoriev I."/>
            <person name="Longcore J.E."/>
            <person name="James T.Y."/>
        </authorList>
    </citation>
    <scope>NUCLEOTIDE SEQUENCE</scope>
    <source>
        <strain evidence="16">PLAUS21</strain>
    </source>
</reference>
<dbReference type="InterPro" id="IPR002869">
    <property type="entry name" value="Pyrv_flavodox_OxRed_cen"/>
</dbReference>
<dbReference type="Gene3D" id="3.40.50.970">
    <property type="match status" value="1"/>
</dbReference>
<protein>
    <recommendedName>
        <fullName evidence="4">assimilatory sulfite reductase (NADPH)</fullName>
        <ecNumber evidence="4">1.8.1.2</ecNumber>
    </recommendedName>
</protein>
<keyword evidence="8" id="KW-0274">FAD</keyword>
<evidence type="ECO:0000256" key="9">
    <source>
        <dbReference type="ARBA" id="ARBA00022857"/>
    </source>
</evidence>
<accession>A0AAD5UM01</accession>
<comment type="function">
    <text evidence="13">This enzyme catalyzes the 6-electron reduction of sulfite to sulfide. This is one of several activities required for the biosynthesis of L-cysteine from sulfate.</text>
</comment>
<dbReference type="FunFam" id="1.20.990.10:FF:000010">
    <property type="entry name" value="Sulfite reductase [NADPH] flavoprotein component"/>
    <property type="match status" value="1"/>
</dbReference>
<dbReference type="Gene3D" id="3.40.50.920">
    <property type="match status" value="1"/>
</dbReference>
<dbReference type="Gene3D" id="2.40.30.10">
    <property type="entry name" value="Translation factors"/>
    <property type="match status" value="1"/>
</dbReference>
<comment type="catalytic activity">
    <reaction evidence="12">
        <text>hydrogen sulfide + 3 NADP(+) + 3 H2O = sulfite + 3 NADPH + 4 H(+)</text>
        <dbReference type="Rhea" id="RHEA:13801"/>
        <dbReference type="ChEBI" id="CHEBI:15377"/>
        <dbReference type="ChEBI" id="CHEBI:15378"/>
        <dbReference type="ChEBI" id="CHEBI:17359"/>
        <dbReference type="ChEBI" id="CHEBI:29919"/>
        <dbReference type="ChEBI" id="CHEBI:57783"/>
        <dbReference type="ChEBI" id="CHEBI:58349"/>
        <dbReference type="EC" id="1.8.1.2"/>
    </reaction>
</comment>
<keyword evidence="10" id="KW-0249">Electron transport</keyword>
<dbReference type="EMBL" id="JADGKB010000005">
    <property type="protein sequence ID" value="KAJ3261568.1"/>
    <property type="molecule type" value="Genomic_DNA"/>
</dbReference>
<evidence type="ECO:0000256" key="10">
    <source>
        <dbReference type="ARBA" id="ARBA00022982"/>
    </source>
</evidence>
<dbReference type="GO" id="GO:0004783">
    <property type="term" value="F:sulfite reductase (NADPH) activity"/>
    <property type="evidence" value="ECO:0007669"/>
    <property type="project" value="UniProtKB-EC"/>
</dbReference>
<dbReference type="SUPFAM" id="SSF63380">
    <property type="entry name" value="Riboflavin synthase domain-like"/>
    <property type="match status" value="1"/>
</dbReference>
<keyword evidence="5" id="KW-0813">Transport</keyword>
<evidence type="ECO:0000256" key="4">
    <source>
        <dbReference type="ARBA" id="ARBA00012604"/>
    </source>
</evidence>
<proteinExistence type="predicted"/>
<feature type="region of interest" description="Disordered" evidence="14">
    <location>
        <begin position="225"/>
        <end position="255"/>
    </location>
</feature>
<dbReference type="PANTHER" id="PTHR19384">
    <property type="entry name" value="NITRIC OXIDE SYNTHASE-RELATED"/>
    <property type="match status" value="1"/>
</dbReference>
<comment type="caution">
    <text evidence="16">The sequence shown here is derived from an EMBL/GenBank/DDBJ whole genome shotgun (WGS) entry which is preliminary data.</text>
</comment>
<dbReference type="CDD" id="cd06207">
    <property type="entry name" value="CyPoR_like"/>
    <property type="match status" value="1"/>
</dbReference>
<evidence type="ECO:0000256" key="2">
    <source>
        <dbReference type="ARBA" id="ARBA00001974"/>
    </source>
</evidence>
<dbReference type="PANTHER" id="PTHR19384:SF109">
    <property type="entry name" value="SULFITE REDUCTASE [NADPH] FLAVOPROTEIN COMPONENT"/>
    <property type="match status" value="1"/>
</dbReference>
<feature type="compositionally biased region" description="Low complexity" evidence="14">
    <location>
        <begin position="225"/>
        <end position="239"/>
    </location>
</feature>
<comment type="pathway">
    <text evidence="3">Sulfur metabolism; hydrogen sulfide biosynthesis; hydrogen sulfide from sulfite (NADPH route): step 1/1.</text>
</comment>
<dbReference type="Gene3D" id="3.40.50.80">
    <property type="entry name" value="Nucleotide-binding domain of ferredoxin-NADP reductase (FNR) module"/>
    <property type="match status" value="1"/>
</dbReference>
<dbReference type="InterPro" id="IPR009014">
    <property type="entry name" value="Transketo_C/PFOR_II"/>
</dbReference>
<dbReference type="InterPro" id="IPR023173">
    <property type="entry name" value="NADPH_Cyt_P450_Rdtase_alpha"/>
</dbReference>
<dbReference type="Pfam" id="PF01855">
    <property type="entry name" value="POR_N"/>
    <property type="match status" value="1"/>
</dbReference>
<dbReference type="GO" id="GO:0010181">
    <property type="term" value="F:FMN binding"/>
    <property type="evidence" value="ECO:0007669"/>
    <property type="project" value="TreeGrafter"/>
</dbReference>
<dbReference type="SUPFAM" id="SSF52343">
    <property type="entry name" value="Ferredoxin reductase-like, C-terminal NADP-linked domain"/>
    <property type="match status" value="1"/>
</dbReference>
<dbReference type="Proteomes" id="UP001210925">
    <property type="component" value="Unassembled WGS sequence"/>
</dbReference>
<keyword evidence="6" id="KW-0285">Flavoprotein</keyword>
<evidence type="ECO:0000313" key="16">
    <source>
        <dbReference type="EMBL" id="KAJ3261568.1"/>
    </source>
</evidence>
<dbReference type="InterPro" id="IPR039261">
    <property type="entry name" value="FNR_nucleotide-bd"/>
</dbReference>
<dbReference type="PRINTS" id="PR00371">
    <property type="entry name" value="FPNCR"/>
</dbReference>
<dbReference type="Gene3D" id="3.40.50.720">
    <property type="entry name" value="NAD(P)-binding Rossmann-like Domain"/>
    <property type="match status" value="1"/>
</dbReference>
<evidence type="ECO:0000256" key="6">
    <source>
        <dbReference type="ARBA" id="ARBA00022630"/>
    </source>
</evidence>
<dbReference type="SUPFAM" id="SSF53323">
    <property type="entry name" value="Pyruvate-ferredoxin oxidoreductase, PFOR, domain III"/>
    <property type="match status" value="1"/>
</dbReference>
<dbReference type="Pfam" id="PF17147">
    <property type="entry name" value="PFOR_II"/>
    <property type="match status" value="1"/>
</dbReference>
<dbReference type="SUPFAM" id="SSF52922">
    <property type="entry name" value="TK C-terminal domain-like"/>
    <property type="match status" value="1"/>
</dbReference>
<name>A0AAD5UM01_9FUNG</name>
<dbReference type="Gene3D" id="3.40.920.10">
    <property type="entry name" value="Pyruvate-ferredoxin oxidoreductase, PFOR, domain III"/>
    <property type="match status" value="1"/>
</dbReference>
<dbReference type="SUPFAM" id="SSF52518">
    <property type="entry name" value="Thiamin diphosphate-binding fold (THDP-binding)"/>
    <property type="match status" value="1"/>
</dbReference>
<sequence length="1292" mass="143774">MFLHLDTFEKNVLVLGGSIQAFNAVMSLKQNSDVTLVAHKTDLCSEFQSQIGLGEFGWYNRVYRPLDLKGKDMVINFDPSIKGLSKECKERGITYQNLSKNVSLEFGSTFKFGKLEIGTSTSGAAPLLEQSINDYISSIIPGFLPVAVEKMEKLTARLYEETLSSPTQVDFLNYIAQHWYLNAIARLTDSSISKLIEFYNNGNLTPSSDSVGLVWEKEEDKPAVVSKSVSETSSQSTAADSLEKEQLLRSESFSNRSSRPLVNEIKESPKKIPSVKTSVEIIDGAKAVSTVAYQFSEVSYIYPVYSENYPGENMIEWSKSRKQNVYNSSTKVINTTAHVGAGQSIAGSLSSGSKTSAVLSSAALGYLLPAMYNIVRDKQYPVFHVASNLISDELVLEHSNADIYKAVHTGFSILSSSNAQEAYDMAIVAHLAAEASHKPVLHFFDGVRVASQETSSVVANLRDVKQYSPDKTYGTTFEAISETLANVSKLLNRSYKPFEYHGSANAKVVLISMGSTGSAIKPAVDRLASVGHNVGYVNIRVFRPWSPAAFLSVIPTATEKIIVVDQANTSPVAIDVETAYYGQTNRNAPSVETVSFQKGLENIHPIFVEQYLANYLDGSLSREIIFDEQALSTEFHYKNSTSALFWDKKSTKTSKTIEIITGDFDKKHVQKYSQQMATSVVPAELNHLQFSENAFEEGNIVLQADLIMVNDLGIATGYNFALPLVANGKIFFNTSLSKEDLLESIPADVKKDLAKKSVSIYTLDANLVATNYTIFYGNPTHYLQEVLAAVFYRLSLGEGEFNATLNKQIARINQTAEKINVRETLKESIYYALKHLQNVGVVPSESAVVENATQKFVQGTVPSKSIFNEEDLEHSTEVSSRIVPNHRALLPVIFPTAFKTTQKLRPDIEGAFTVTVTENYRLTPDSYDRNVFHMELDITGTGLKYDIGDALGVYAQNDVEEVHKFLKSYGLNPQQVVYIDRPDGEGNTVTELRSIEQIFIHTLDIFGKPGKKFYQHLAVKATEDSEKEEIAAILETTEGFEKYVEDYTPTFADLLAMFPSAKLSIEELLVQIPSMKPRHYSIASSQKKHPNSVHLLIVVVDWESKDGVKRFGQATRFLVNAAIGSTISVSVKPSVMKLPPSLEAPVIMAGLGTGMAPFRAFIEERMYWKEKGKKVGPMVLYFGSRNRANEYLYGEELEAYHDDGILTHLRLAFSRDQKQKVYIQHKIQEDKDLLHDLIIKQNGSFYLCGPTWPVPDVTNALLESFVTSMSQEDADHMLEDLKHLERFVLEVY</sequence>
<evidence type="ECO:0000313" key="17">
    <source>
        <dbReference type="Proteomes" id="UP001210925"/>
    </source>
</evidence>